<gene>
    <name evidence="2" type="ORF">BTN49_1081</name>
</gene>
<sequence length="43" mass="5106">MILITGVKINMKPKVMKFCDRLILRIRFIIETVFDLLKNISQI</sequence>
<evidence type="ECO:0000313" key="3">
    <source>
        <dbReference type="Proteomes" id="UP000219020"/>
    </source>
</evidence>
<evidence type="ECO:0000259" key="1">
    <source>
        <dbReference type="Pfam" id="PF13612"/>
    </source>
</evidence>
<dbReference type="Proteomes" id="UP000219020">
    <property type="component" value="Unassembled WGS sequence"/>
</dbReference>
<name>A0A2A5T4J2_9GAMM</name>
<comment type="caution">
    <text evidence="2">The sequence shown here is derived from an EMBL/GenBank/DDBJ whole genome shotgun (WGS) entry which is preliminary data.</text>
</comment>
<feature type="domain" description="Transposase DDE" evidence="1">
    <location>
        <begin position="3"/>
        <end position="43"/>
    </location>
</feature>
<proteinExistence type="predicted"/>
<organism evidence="2 3">
    <name type="scientific">Candidatus Enterovibrio escicola</name>
    <dbReference type="NCBI Taxonomy" id="1927127"/>
    <lineage>
        <taxon>Bacteria</taxon>
        <taxon>Pseudomonadati</taxon>
        <taxon>Pseudomonadota</taxon>
        <taxon>Gammaproteobacteria</taxon>
        <taxon>Vibrionales</taxon>
        <taxon>Vibrionaceae</taxon>
        <taxon>Enterovibrio</taxon>
    </lineage>
</organism>
<evidence type="ECO:0000313" key="2">
    <source>
        <dbReference type="EMBL" id="PCS23087.1"/>
    </source>
</evidence>
<dbReference type="Pfam" id="PF13612">
    <property type="entry name" value="DDE_Tnp_1_3"/>
    <property type="match status" value="1"/>
</dbReference>
<dbReference type="InterPro" id="IPR025668">
    <property type="entry name" value="Tnp_DDE_dom"/>
</dbReference>
<reference evidence="3" key="1">
    <citation type="submission" date="2017-04" db="EMBL/GenBank/DDBJ databases">
        <title>Genome evolution of the luminous symbionts of deep sea anglerfish.</title>
        <authorList>
            <person name="Hendry T.A."/>
        </authorList>
    </citation>
    <scope>NUCLEOTIDE SEQUENCE [LARGE SCALE GENOMIC DNA]</scope>
</reference>
<keyword evidence="3" id="KW-1185">Reference proteome</keyword>
<dbReference type="EMBL" id="NBYY01000011">
    <property type="protein sequence ID" value="PCS23087.1"/>
    <property type="molecule type" value="Genomic_DNA"/>
</dbReference>
<accession>A0A2A5T4J2</accession>
<dbReference type="AlphaFoldDB" id="A0A2A5T4J2"/>
<protein>
    <recommendedName>
        <fullName evidence="1">Transposase DDE domain-containing protein</fullName>
    </recommendedName>
</protein>